<protein>
    <recommendedName>
        <fullName evidence="4">DUF4352 domain-containing protein</fullName>
    </recommendedName>
</protein>
<dbReference type="Pfam" id="PF11611">
    <property type="entry name" value="DUF4352"/>
    <property type="match status" value="1"/>
</dbReference>
<dbReference type="InterPro" id="IPR029051">
    <property type="entry name" value="DUF4352"/>
</dbReference>
<feature type="region of interest" description="Disordered" evidence="2">
    <location>
        <begin position="76"/>
        <end position="134"/>
    </location>
</feature>
<feature type="compositionally biased region" description="Gly residues" evidence="2">
    <location>
        <begin position="16"/>
        <end position="33"/>
    </location>
</feature>
<evidence type="ECO:0000256" key="2">
    <source>
        <dbReference type="SAM" id="MobiDB-lite"/>
    </source>
</evidence>
<feature type="compositionally biased region" description="Pro residues" evidence="2">
    <location>
        <begin position="35"/>
        <end position="46"/>
    </location>
</feature>
<evidence type="ECO:0000259" key="4">
    <source>
        <dbReference type="Pfam" id="PF11611"/>
    </source>
</evidence>
<feature type="compositionally biased region" description="Low complexity" evidence="2">
    <location>
        <begin position="80"/>
        <end position="129"/>
    </location>
</feature>
<keyword evidence="3" id="KW-1133">Transmembrane helix</keyword>
<evidence type="ECO:0000256" key="3">
    <source>
        <dbReference type="SAM" id="Phobius"/>
    </source>
</evidence>
<gene>
    <name evidence="5" type="ORF">HNR15_000209</name>
</gene>
<evidence type="ECO:0000256" key="1">
    <source>
        <dbReference type="ARBA" id="ARBA00022729"/>
    </source>
</evidence>
<evidence type="ECO:0000313" key="5">
    <source>
        <dbReference type="EMBL" id="NYJ73246.1"/>
    </source>
</evidence>
<keyword evidence="1" id="KW-0732">Signal</keyword>
<keyword evidence="3" id="KW-0472">Membrane</keyword>
<feature type="region of interest" description="Disordered" evidence="2">
    <location>
        <begin position="1"/>
        <end position="48"/>
    </location>
</feature>
<proteinExistence type="predicted"/>
<name>A0A853D785_9MICO</name>
<feature type="domain" description="DUF4352" evidence="4">
    <location>
        <begin position="129"/>
        <end position="253"/>
    </location>
</feature>
<comment type="caution">
    <text evidence="5">The sequence shown here is derived from an EMBL/GenBank/DDBJ whole genome shotgun (WGS) entry which is preliminary data.</text>
</comment>
<keyword evidence="3" id="KW-0812">Transmembrane</keyword>
<keyword evidence="6" id="KW-1185">Reference proteome</keyword>
<dbReference type="EMBL" id="JACCFW010000001">
    <property type="protein sequence ID" value="NYJ73246.1"/>
    <property type="molecule type" value="Genomic_DNA"/>
</dbReference>
<dbReference type="InterPro" id="IPR029050">
    <property type="entry name" value="Immunoprotect_excell_Ig-like"/>
</dbReference>
<feature type="transmembrane region" description="Helical" evidence="3">
    <location>
        <begin position="57"/>
        <end position="77"/>
    </location>
</feature>
<dbReference type="RefSeq" id="WP_179478390.1">
    <property type="nucleotide sequence ID" value="NZ_JACCFW010000001.1"/>
</dbReference>
<evidence type="ECO:0000313" key="6">
    <source>
        <dbReference type="Proteomes" id="UP000571817"/>
    </source>
</evidence>
<sequence length="258" mass="26190">MSQNYPPPHDDRSGAGRSGYPGQGGQGGQGGPPGSWNPPAPPPPPNAKRNWFVRHKVITVIGAVVVIGTIAGVANGGGSSSASDPSATGTAASSSATSSESSASASSSSSSSSPKSSAKKSSATKKSPGLNTPVKDGKLQFVVTKVRTGVSSVGDQYLGQKAQGQYVLVSVTVTNLGKDSQTLSDSDQEVKDSQGRTFKADSTADLYITGNQVLFSQINPGNSTHGVFAFDMPIGATPVSIELHDTSFFSDGATVSLR</sequence>
<reference evidence="5 6" key="1">
    <citation type="submission" date="2020-07" db="EMBL/GenBank/DDBJ databases">
        <title>Sequencing the genomes of 1000 actinobacteria strains.</title>
        <authorList>
            <person name="Klenk H.-P."/>
        </authorList>
    </citation>
    <scope>NUCLEOTIDE SEQUENCE [LARGE SCALE GENOMIC DNA]</scope>
    <source>
        <strain evidence="5 6">DSM 29531</strain>
    </source>
</reference>
<dbReference type="Proteomes" id="UP000571817">
    <property type="component" value="Unassembled WGS sequence"/>
</dbReference>
<organism evidence="5 6">
    <name type="scientific">Allobranchiibius huperziae</name>
    <dbReference type="NCBI Taxonomy" id="1874116"/>
    <lineage>
        <taxon>Bacteria</taxon>
        <taxon>Bacillati</taxon>
        <taxon>Actinomycetota</taxon>
        <taxon>Actinomycetes</taxon>
        <taxon>Micrococcales</taxon>
        <taxon>Dermacoccaceae</taxon>
        <taxon>Allobranchiibius</taxon>
    </lineage>
</organism>
<accession>A0A853D785</accession>
<dbReference type="Gene3D" id="2.60.40.1240">
    <property type="match status" value="1"/>
</dbReference>
<dbReference type="AlphaFoldDB" id="A0A853D785"/>